<dbReference type="InterPro" id="IPR016032">
    <property type="entry name" value="Sig_transdc_resp-reg_C-effctor"/>
</dbReference>
<protein>
    <submittedName>
        <fullName evidence="5">DNA-binding response regulator</fullName>
    </submittedName>
</protein>
<dbReference type="RefSeq" id="WP_188939333.1">
    <property type="nucleotide sequence ID" value="NZ_BMIA01000009.1"/>
</dbReference>
<feature type="domain" description="HTH luxR-type" evidence="4">
    <location>
        <begin position="137"/>
        <end position="202"/>
    </location>
</feature>
<dbReference type="InterPro" id="IPR000792">
    <property type="entry name" value="Tscrpt_reg_LuxR_C"/>
</dbReference>
<proteinExistence type="predicted"/>
<dbReference type="InterPro" id="IPR001789">
    <property type="entry name" value="Sig_transdc_resp-reg_receiver"/>
</dbReference>
<dbReference type="Pfam" id="PF00196">
    <property type="entry name" value="GerE"/>
    <property type="match status" value="1"/>
</dbReference>
<sequence>MTILIVTDNPLFSIGLRSVIENEYPDAKILETDTVQNCQGLCSPDEAQMMILDVGVIDGKDTTLLKRFKKLNKQASVLVNLGNEFEYIYPFIKAGANGLFSKKSSPYEISKALKTAFTKSRFVSDDIQQLLLADISSNRTNRTLTKRERLLAGLLIANRPHDEIASIAGINPKTVSSYKRRIFEKLRINDITQLTYVLRKLETVKESKAHSIDSEC</sequence>
<dbReference type="InterPro" id="IPR011006">
    <property type="entry name" value="CheY-like_superfamily"/>
</dbReference>
<keyword evidence="3" id="KW-0804">Transcription</keyword>
<keyword evidence="2 5" id="KW-0238">DNA-binding</keyword>
<dbReference type="Proteomes" id="UP000600214">
    <property type="component" value="Unassembled WGS sequence"/>
</dbReference>
<keyword evidence="1" id="KW-0805">Transcription regulation</keyword>
<dbReference type="EMBL" id="BMIA01000009">
    <property type="protein sequence ID" value="GGH55588.1"/>
    <property type="molecule type" value="Genomic_DNA"/>
</dbReference>
<dbReference type="SUPFAM" id="SSF46894">
    <property type="entry name" value="C-terminal effector domain of the bipartite response regulators"/>
    <property type="match status" value="1"/>
</dbReference>
<dbReference type="PANTHER" id="PTHR43214">
    <property type="entry name" value="TWO-COMPONENT RESPONSE REGULATOR"/>
    <property type="match status" value="1"/>
</dbReference>
<dbReference type="Pfam" id="PF00072">
    <property type="entry name" value="Response_reg"/>
    <property type="match status" value="1"/>
</dbReference>
<dbReference type="SUPFAM" id="SSF52172">
    <property type="entry name" value="CheY-like"/>
    <property type="match status" value="1"/>
</dbReference>
<comment type="caution">
    <text evidence="5">The sequence shown here is derived from an EMBL/GenBank/DDBJ whole genome shotgun (WGS) entry which is preliminary data.</text>
</comment>
<dbReference type="GO" id="GO:0003677">
    <property type="term" value="F:DNA binding"/>
    <property type="evidence" value="ECO:0007669"/>
    <property type="project" value="UniProtKB-KW"/>
</dbReference>
<dbReference type="InterPro" id="IPR039420">
    <property type="entry name" value="WalR-like"/>
</dbReference>
<dbReference type="PROSITE" id="PS50043">
    <property type="entry name" value="HTH_LUXR_2"/>
    <property type="match status" value="1"/>
</dbReference>
<evidence type="ECO:0000259" key="4">
    <source>
        <dbReference type="PROSITE" id="PS50043"/>
    </source>
</evidence>
<accession>A0ABQ1ZAM8</accession>
<dbReference type="PANTHER" id="PTHR43214:SF41">
    <property type="entry name" value="NITRATE_NITRITE RESPONSE REGULATOR PROTEIN NARP"/>
    <property type="match status" value="1"/>
</dbReference>
<dbReference type="Gene3D" id="3.40.50.2300">
    <property type="match status" value="1"/>
</dbReference>
<name>A0ABQ1ZAM8_9BACT</name>
<organism evidence="5 6">
    <name type="scientific">Dyadobacter endophyticus</name>
    <dbReference type="NCBI Taxonomy" id="1749036"/>
    <lineage>
        <taxon>Bacteria</taxon>
        <taxon>Pseudomonadati</taxon>
        <taxon>Bacteroidota</taxon>
        <taxon>Cytophagia</taxon>
        <taxon>Cytophagales</taxon>
        <taxon>Spirosomataceae</taxon>
        <taxon>Dyadobacter</taxon>
    </lineage>
</organism>
<dbReference type="SMART" id="SM00421">
    <property type="entry name" value="HTH_LUXR"/>
    <property type="match status" value="1"/>
</dbReference>
<evidence type="ECO:0000256" key="3">
    <source>
        <dbReference type="ARBA" id="ARBA00023163"/>
    </source>
</evidence>
<reference evidence="6" key="1">
    <citation type="journal article" date="2019" name="Int. J. Syst. Evol. Microbiol.">
        <title>The Global Catalogue of Microorganisms (GCM) 10K type strain sequencing project: providing services to taxonomists for standard genome sequencing and annotation.</title>
        <authorList>
            <consortium name="The Broad Institute Genomics Platform"/>
            <consortium name="The Broad Institute Genome Sequencing Center for Infectious Disease"/>
            <person name="Wu L."/>
            <person name="Ma J."/>
        </authorList>
    </citation>
    <scope>NUCLEOTIDE SEQUENCE [LARGE SCALE GENOMIC DNA]</scope>
    <source>
        <strain evidence="6">CGMCC 1.15288</strain>
    </source>
</reference>
<gene>
    <name evidence="5" type="ORF">GCM10007423_63280</name>
</gene>
<keyword evidence="6" id="KW-1185">Reference proteome</keyword>
<evidence type="ECO:0000256" key="1">
    <source>
        <dbReference type="ARBA" id="ARBA00023015"/>
    </source>
</evidence>
<evidence type="ECO:0000256" key="2">
    <source>
        <dbReference type="ARBA" id="ARBA00023125"/>
    </source>
</evidence>
<evidence type="ECO:0000313" key="5">
    <source>
        <dbReference type="EMBL" id="GGH55588.1"/>
    </source>
</evidence>
<evidence type="ECO:0000313" key="6">
    <source>
        <dbReference type="Proteomes" id="UP000600214"/>
    </source>
</evidence>